<comment type="caution">
    <text evidence="1">The sequence shown here is derived from an EMBL/GenBank/DDBJ whole genome shotgun (WGS) entry which is preliminary data.</text>
</comment>
<gene>
    <name evidence="1" type="ORF">T310_2631</name>
</gene>
<keyword evidence="2" id="KW-1185">Reference proteome</keyword>
<evidence type="ECO:0000313" key="1">
    <source>
        <dbReference type="EMBL" id="KKA23377.1"/>
    </source>
</evidence>
<dbReference type="EMBL" id="LASV01000103">
    <property type="protein sequence ID" value="KKA23377.1"/>
    <property type="molecule type" value="Genomic_DNA"/>
</dbReference>
<organism evidence="1 2">
    <name type="scientific">Rasamsonia emersonii (strain ATCC 16479 / CBS 393.64 / IMI 116815)</name>
    <dbReference type="NCBI Taxonomy" id="1408163"/>
    <lineage>
        <taxon>Eukaryota</taxon>
        <taxon>Fungi</taxon>
        <taxon>Dikarya</taxon>
        <taxon>Ascomycota</taxon>
        <taxon>Pezizomycotina</taxon>
        <taxon>Eurotiomycetes</taxon>
        <taxon>Eurotiomycetidae</taxon>
        <taxon>Eurotiales</taxon>
        <taxon>Trichocomaceae</taxon>
        <taxon>Rasamsonia</taxon>
    </lineage>
</organism>
<accession>A0A0F4YYK2</accession>
<evidence type="ECO:0000313" key="2">
    <source>
        <dbReference type="Proteomes" id="UP000053958"/>
    </source>
</evidence>
<dbReference type="GeneID" id="25314982"/>
<dbReference type="AlphaFoldDB" id="A0A0F4YYK2"/>
<reference evidence="1 2" key="1">
    <citation type="submission" date="2015-04" db="EMBL/GenBank/DDBJ databases">
        <authorList>
            <person name="Heijne W.H."/>
            <person name="Fedorova N.D."/>
            <person name="Nierman W.C."/>
            <person name="Vollebregt A.W."/>
            <person name="Zhao Z."/>
            <person name="Wu L."/>
            <person name="Kumar M."/>
            <person name="Stam H."/>
            <person name="van den Berg M.A."/>
            <person name="Pel H.J."/>
        </authorList>
    </citation>
    <scope>NUCLEOTIDE SEQUENCE [LARGE SCALE GENOMIC DNA]</scope>
    <source>
        <strain evidence="1 2">CBS 393.64</strain>
    </source>
</reference>
<dbReference type="OrthoDB" id="4502040at2759"/>
<proteinExistence type="predicted"/>
<dbReference type="Proteomes" id="UP000053958">
    <property type="component" value="Unassembled WGS sequence"/>
</dbReference>
<dbReference type="RefSeq" id="XP_013329989.1">
    <property type="nucleotide sequence ID" value="XM_013474535.1"/>
</dbReference>
<sequence>MSPHKDKNANTNTKFNAVSSTLFKIAALINAISIPFHEKYGHDHIHSALATIAETPDLLIGKYGAWYTWHYIDAMFAVVGKPPSHKHTHLSGSDFFFWAYVQHA</sequence>
<name>A0A0F4YYK2_RASE3</name>
<protein>
    <submittedName>
        <fullName evidence="1">Uncharacterized protein</fullName>
    </submittedName>
</protein>